<dbReference type="RefSeq" id="WP_219039560.1">
    <property type="nucleotide sequence ID" value="NZ_JAHWDF010000004.1"/>
</dbReference>
<organism evidence="1 2">
    <name type="scientific">Mesonia aestuariivivens</name>
    <dbReference type="NCBI Taxonomy" id="2796128"/>
    <lineage>
        <taxon>Bacteria</taxon>
        <taxon>Pseudomonadati</taxon>
        <taxon>Bacteroidota</taxon>
        <taxon>Flavobacteriia</taxon>
        <taxon>Flavobacteriales</taxon>
        <taxon>Flavobacteriaceae</taxon>
        <taxon>Mesonia</taxon>
    </lineage>
</organism>
<keyword evidence="2" id="KW-1185">Reference proteome</keyword>
<accession>A0ABS6W099</accession>
<evidence type="ECO:0000313" key="2">
    <source>
        <dbReference type="Proteomes" id="UP000719267"/>
    </source>
</evidence>
<sequence>MNRKAIYTEYLERFRKDLIANYDKLGLRASGKFAESLEYEIKGNKLLMFGSHHSLYMENGRGPGGFPPLKAIEEWIEVKRGLPAIFVEKKKQFAFIIARKIANEGIKVPNAYNEGKVISDVVTLYLGEYIYQMLDDIGEEYMREFDFVSDFKNILQAA</sequence>
<comment type="caution">
    <text evidence="1">The sequence shown here is derived from an EMBL/GenBank/DDBJ whole genome shotgun (WGS) entry which is preliminary data.</text>
</comment>
<gene>
    <name evidence="1" type="ORF">KW502_05660</name>
</gene>
<dbReference type="EMBL" id="JAHWDF010000004">
    <property type="protein sequence ID" value="MBW2961280.1"/>
    <property type="molecule type" value="Genomic_DNA"/>
</dbReference>
<reference evidence="1 2" key="1">
    <citation type="submission" date="2021-07" db="EMBL/GenBank/DDBJ databases">
        <title>Mesonia aestuariivivens sp. nov., isolated from a tidal flat.</title>
        <authorList>
            <person name="Kim Y.-O."/>
            <person name="Yoon J.-H."/>
        </authorList>
    </citation>
    <scope>NUCLEOTIDE SEQUENCE [LARGE SCALE GENOMIC DNA]</scope>
    <source>
        <strain evidence="1 2">JHPTF-M18</strain>
    </source>
</reference>
<proteinExistence type="predicted"/>
<name>A0ABS6W099_9FLAO</name>
<protein>
    <submittedName>
        <fullName evidence="1">Uncharacterized protein</fullName>
    </submittedName>
</protein>
<evidence type="ECO:0000313" key="1">
    <source>
        <dbReference type="EMBL" id="MBW2961280.1"/>
    </source>
</evidence>
<dbReference type="Proteomes" id="UP000719267">
    <property type="component" value="Unassembled WGS sequence"/>
</dbReference>